<dbReference type="Proteomes" id="UP000824469">
    <property type="component" value="Unassembled WGS sequence"/>
</dbReference>
<name>A0AA38GMY8_TAXCH</name>
<protein>
    <submittedName>
        <fullName evidence="2">Uncharacterized protein</fullName>
    </submittedName>
</protein>
<feature type="region of interest" description="Disordered" evidence="1">
    <location>
        <begin position="1"/>
        <end position="24"/>
    </location>
</feature>
<sequence>MPQMEGGQQETHVQKAPEENLVSFNEEDFIAVTTRAQEKATEIQKQQNRPILPTVTDKTTYTAQKSTSNHVVPQKIASIP</sequence>
<comment type="caution">
    <text evidence="2">The sequence shown here is derived from an EMBL/GenBank/DDBJ whole genome shotgun (WGS) entry which is preliminary data.</text>
</comment>
<evidence type="ECO:0000256" key="1">
    <source>
        <dbReference type="SAM" id="MobiDB-lite"/>
    </source>
</evidence>
<feature type="compositionally biased region" description="Polar residues" evidence="1">
    <location>
        <begin position="1"/>
        <end position="11"/>
    </location>
</feature>
<feature type="non-terminal residue" evidence="2">
    <location>
        <position position="80"/>
    </location>
</feature>
<organism evidence="2 3">
    <name type="scientific">Taxus chinensis</name>
    <name type="common">Chinese yew</name>
    <name type="synonym">Taxus wallichiana var. chinensis</name>
    <dbReference type="NCBI Taxonomy" id="29808"/>
    <lineage>
        <taxon>Eukaryota</taxon>
        <taxon>Viridiplantae</taxon>
        <taxon>Streptophyta</taxon>
        <taxon>Embryophyta</taxon>
        <taxon>Tracheophyta</taxon>
        <taxon>Spermatophyta</taxon>
        <taxon>Pinopsida</taxon>
        <taxon>Pinidae</taxon>
        <taxon>Conifers II</taxon>
        <taxon>Cupressales</taxon>
        <taxon>Taxaceae</taxon>
        <taxon>Taxus</taxon>
    </lineage>
</organism>
<evidence type="ECO:0000313" key="2">
    <source>
        <dbReference type="EMBL" id="KAH9324823.1"/>
    </source>
</evidence>
<dbReference type="EMBL" id="JAHRHJ020000002">
    <property type="protein sequence ID" value="KAH9324823.1"/>
    <property type="molecule type" value="Genomic_DNA"/>
</dbReference>
<keyword evidence="3" id="KW-1185">Reference proteome</keyword>
<proteinExistence type="predicted"/>
<gene>
    <name evidence="2" type="ORF">KI387_005001</name>
</gene>
<reference evidence="2 3" key="1">
    <citation type="journal article" date="2021" name="Nat. Plants">
        <title>The Taxus genome provides insights into paclitaxel biosynthesis.</title>
        <authorList>
            <person name="Xiong X."/>
            <person name="Gou J."/>
            <person name="Liao Q."/>
            <person name="Li Y."/>
            <person name="Zhou Q."/>
            <person name="Bi G."/>
            <person name="Li C."/>
            <person name="Du R."/>
            <person name="Wang X."/>
            <person name="Sun T."/>
            <person name="Guo L."/>
            <person name="Liang H."/>
            <person name="Lu P."/>
            <person name="Wu Y."/>
            <person name="Zhang Z."/>
            <person name="Ro D.K."/>
            <person name="Shang Y."/>
            <person name="Huang S."/>
            <person name="Yan J."/>
        </authorList>
    </citation>
    <scope>NUCLEOTIDE SEQUENCE [LARGE SCALE GENOMIC DNA]</scope>
    <source>
        <strain evidence="2">Ta-2019</strain>
    </source>
</reference>
<evidence type="ECO:0000313" key="3">
    <source>
        <dbReference type="Proteomes" id="UP000824469"/>
    </source>
</evidence>
<accession>A0AA38GMY8</accession>
<dbReference type="AlphaFoldDB" id="A0AA38GMY8"/>